<gene>
    <name evidence="2" type="ORF">SAMN05443545_104270</name>
</gene>
<evidence type="ECO:0000313" key="3">
    <source>
        <dbReference type="Proteomes" id="UP000198500"/>
    </source>
</evidence>
<dbReference type="PANTHER" id="PTHR34310:SF9">
    <property type="entry name" value="BLR5716 PROTEIN"/>
    <property type="match status" value="1"/>
</dbReference>
<organism evidence="2 3">
    <name type="scientific">Aidingimonas halophila</name>
    <dbReference type="NCBI Taxonomy" id="574349"/>
    <lineage>
        <taxon>Bacteria</taxon>
        <taxon>Pseudomonadati</taxon>
        <taxon>Pseudomonadota</taxon>
        <taxon>Gammaproteobacteria</taxon>
        <taxon>Oceanospirillales</taxon>
        <taxon>Halomonadaceae</taxon>
        <taxon>Aidingimonas</taxon>
    </lineage>
</organism>
<proteinExistence type="predicted"/>
<reference evidence="2 3" key="1">
    <citation type="submission" date="2016-10" db="EMBL/GenBank/DDBJ databases">
        <authorList>
            <person name="de Groot N.N."/>
        </authorList>
    </citation>
    <scope>NUCLEOTIDE SEQUENCE [LARGE SCALE GENOMIC DNA]</scope>
    <source>
        <strain evidence="2 3">DSM 19219</strain>
    </source>
</reference>
<dbReference type="RefSeq" id="WP_092569276.1">
    <property type="nucleotide sequence ID" value="NZ_BMXH01000001.1"/>
</dbReference>
<protein>
    <submittedName>
        <fullName evidence="2">Uncharacterized conserved protein, DUF427 family</fullName>
    </submittedName>
</protein>
<dbReference type="STRING" id="574349.SAMN05443545_104270"/>
<feature type="domain" description="DUF427" evidence="1">
    <location>
        <begin position="18"/>
        <end position="110"/>
    </location>
</feature>
<evidence type="ECO:0000259" key="1">
    <source>
        <dbReference type="Pfam" id="PF04248"/>
    </source>
</evidence>
<dbReference type="InterPro" id="IPR007361">
    <property type="entry name" value="DUF427"/>
</dbReference>
<keyword evidence="3" id="KW-1185">Reference proteome</keyword>
<dbReference type="Pfam" id="PF04248">
    <property type="entry name" value="NTP_transf_9"/>
    <property type="match status" value="1"/>
</dbReference>
<dbReference type="InterPro" id="IPR038694">
    <property type="entry name" value="DUF427_sf"/>
</dbReference>
<accession>A0A1H2ZVQ6</accession>
<dbReference type="Proteomes" id="UP000198500">
    <property type="component" value="Unassembled WGS sequence"/>
</dbReference>
<dbReference type="OrthoDB" id="4565346at2"/>
<dbReference type="Gene3D" id="2.170.150.40">
    <property type="entry name" value="Domain of unknown function (DUF427)"/>
    <property type="match status" value="1"/>
</dbReference>
<dbReference type="PANTHER" id="PTHR34310">
    <property type="entry name" value="DUF427 DOMAIN PROTEIN (AFU_ORTHOLOGUE AFUA_3G02220)"/>
    <property type="match status" value="1"/>
</dbReference>
<name>A0A1H2ZVQ6_9GAMM</name>
<sequence length="121" mass="13914">MIHDPTDRIALDPHTRRVQIRAGETLVADTRQAIELRETDYPPRQYLPRDDVSMERLVRSETVTHCPFKGDASYYSIQLDNGEMLFDVAWSYEQPFAAMAAIENRIAFDATRIEEVVGNRA</sequence>
<dbReference type="EMBL" id="FNNI01000004">
    <property type="protein sequence ID" value="SDX21387.1"/>
    <property type="molecule type" value="Genomic_DNA"/>
</dbReference>
<dbReference type="AlphaFoldDB" id="A0A1H2ZVQ6"/>
<evidence type="ECO:0000313" key="2">
    <source>
        <dbReference type="EMBL" id="SDX21387.1"/>
    </source>
</evidence>